<comment type="caution">
    <text evidence="3">The sequence shown here is derived from an EMBL/GenBank/DDBJ whole genome shotgun (WGS) entry which is preliminary data.</text>
</comment>
<evidence type="ECO:0000256" key="1">
    <source>
        <dbReference type="SAM" id="MobiDB-lite"/>
    </source>
</evidence>
<dbReference type="InterPro" id="IPR011990">
    <property type="entry name" value="TPR-like_helical_dom_sf"/>
</dbReference>
<dbReference type="Pfam" id="PF13374">
    <property type="entry name" value="TPR_10"/>
    <property type="match status" value="1"/>
</dbReference>
<dbReference type="SUPFAM" id="SSF48452">
    <property type="entry name" value="TPR-like"/>
    <property type="match status" value="2"/>
</dbReference>
<name>A0AAD9Y7C4_COLKA</name>
<feature type="domain" description="Clr5" evidence="2">
    <location>
        <begin position="62"/>
        <end position="114"/>
    </location>
</feature>
<feature type="region of interest" description="Disordered" evidence="1">
    <location>
        <begin position="189"/>
        <end position="261"/>
    </location>
</feature>
<dbReference type="AlphaFoldDB" id="A0AAD9Y7C4"/>
<sequence>MDHTGLQHNEGNDRSLPCGAPIPSHGYIPFSCEKQSPNSDTVPALDLPSVPKNASVKPRQLSEKEWEDLKDVLHKYYILESKTLDQVKKAMLEHGFVLTSKQLTKRFKKWEFKKNVKQSETGQYLLTTGSTPGLDEVSVRGVRVTAAKRERWEKRARHATRDDGIRKSSVDDDSSLKIGWDFHDIAPDQSDKESSLAVPPHNSGTPSSPSSATLSLHSNTPSNSSATLSPNHKALSVSEGSHDGEEDVIETSSNSVLASTAEDHEQAVLRRLFSALRIEWSDPVDPQVFAGSITDTDTVIEYPQTISKEQFMDLSRGGGRASFWQVSRAPDSRRSMKRDASSAFKFPILDALFSNPERDLAEVVLHLGRYNEANEMAQEVHDLALTIDTPGGSLTQRSLHVLAQSYGNLRNLEKEEDLLRQLVQIRLTSSGPRHGDTLAAIRSLCDSIVDSKRYSESEELLRVALELGQTDAVSGRTKCLLCRKLATVLFREASFRESEALYRKTVEMSIRILGKDHPDTLRCQFWLSKTLRALGRLDDSHELHTKTVEQQIRTRGEMRGSTIESMAALSNLLLQMKDVKSAKSWMGRALKCSQHTGGIDNARAMKFWADLGEIEANDGPDQRIAELYEKMSQDISSLVGPGNRSIEEMSSNNDGDRRRIA</sequence>
<dbReference type="Gene3D" id="1.25.40.10">
    <property type="entry name" value="Tetratricopeptide repeat domain"/>
    <property type="match status" value="2"/>
</dbReference>
<dbReference type="Pfam" id="PF14420">
    <property type="entry name" value="Clr5"/>
    <property type="match status" value="1"/>
</dbReference>
<feature type="compositionally biased region" description="Low complexity" evidence="1">
    <location>
        <begin position="199"/>
        <end position="219"/>
    </location>
</feature>
<dbReference type="EMBL" id="VYYT01000355">
    <property type="protein sequence ID" value="KAK2740149.1"/>
    <property type="molecule type" value="Genomic_DNA"/>
</dbReference>
<feature type="region of interest" description="Disordered" evidence="1">
    <location>
        <begin position="636"/>
        <end position="661"/>
    </location>
</feature>
<dbReference type="Pfam" id="PF13424">
    <property type="entry name" value="TPR_12"/>
    <property type="match status" value="1"/>
</dbReference>
<reference evidence="3" key="1">
    <citation type="submission" date="2023-02" db="EMBL/GenBank/DDBJ databases">
        <title>Colletotrichum kahawae CIFC_Que2 genome sequencing and assembly.</title>
        <authorList>
            <person name="Baroncelli R."/>
        </authorList>
    </citation>
    <scope>NUCLEOTIDE SEQUENCE</scope>
    <source>
        <strain evidence="3">CIFC_Que2</strain>
    </source>
</reference>
<dbReference type="PANTHER" id="PTHR38788:SF3">
    <property type="entry name" value="CLR5 DOMAIN-CONTAINING PROTEIN"/>
    <property type="match status" value="1"/>
</dbReference>
<dbReference type="InterPro" id="IPR025676">
    <property type="entry name" value="Clr5_dom"/>
</dbReference>
<keyword evidence="4" id="KW-1185">Reference proteome</keyword>
<feature type="compositionally biased region" description="Polar residues" evidence="1">
    <location>
        <begin position="220"/>
        <end position="230"/>
    </location>
</feature>
<evidence type="ECO:0000259" key="2">
    <source>
        <dbReference type="Pfam" id="PF14420"/>
    </source>
</evidence>
<evidence type="ECO:0000313" key="4">
    <source>
        <dbReference type="Proteomes" id="UP001281614"/>
    </source>
</evidence>
<feature type="region of interest" description="Disordered" evidence="1">
    <location>
        <begin position="30"/>
        <end position="61"/>
    </location>
</feature>
<protein>
    <recommendedName>
        <fullName evidence="2">Clr5 domain-containing protein</fullName>
    </recommendedName>
</protein>
<dbReference type="PANTHER" id="PTHR38788">
    <property type="entry name" value="CLR5 DOMAIN-CONTAINING PROTEIN"/>
    <property type="match status" value="1"/>
</dbReference>
<organism evidence="3 4">
    <name type="scientific">Colletotrichum kahawae</name>
    <name type="common">Coffee berry disease fungus</name>
    <dbReference type="NCBI Taxonomy" id="34407"/>
    <lineage>
        <taxon>Eukaryota</taxon>
        <taxon>Fungi</taxon>
        <taxon>Dikarya</taxon>
        <taxon>Ascomycota</taxon>
        <taxon>Pezizomycotina</taxon>
        <taxon>Sordariomycetes</taxon>
        <taxon>Hypocreomycetidae</taxon>
        <taxon>Glomerellales</taxon>
        <taxon>Glomerellaceae</taxon>
        <taxon>Colletotrichum</taxon>
        <taxon>Colletotrichum gloeosporioides species complex</taxon>
    </lineage>
</organism>
<dbReference type="Proteomes" id="UP001281614">
    <property type="component" value="Unassembled WGS sequence"/>
</dbReference>
<gene>
    <name evidence="3" type="ORF">CKAH01_18618</name>
</gene>
<feature type="region of interest" description="Disordered" evidence="1">
    <location>
        <begin position="151"/>
        <end position="172"/>
    </location>
</feature>
<accession>A0AAD9Y7C4</accession>
<proteinExistence type="predicted"/>
<feature type="compositionally biased region" description="Basic and acidic residues" evidence="1">
    <location>
        <begin position="151"/>
        <end position="170"/>
    </location>
</feature>
<evidence type="ECO:0000313" key="3">
    <source>
        <dbReference type="EMBL" id="KAK2740149.1"/>
    </source>
</evidence>